<accession>A0A4Y9T5J7</accession>
<evidence type="ECO:0000313" key="3">
    <source>
        <dbReference type="Proteomes" id="UP000297258"/>
    </source>
</evidence>
<feature type="signal peptide" evidence="1">
    <location>
        <begin position="1"/>
        <end position="18"/>
    </location>
</feature>
<name>A0A4Y9T5J7_9BURK</name>
<dbReference type="EMBL" id="SPUM01000002">
    <property type="protein sequence ID" value="TFW36136.1"/>
    <property type="molecule type" value="Genomic_DNA"/>
</dbReference>
<dbReference type="OrthoDB" id="5573113at2"/>
<dbReference type="RefSeq" id="WP_135187700.1">
    <property type="nucleotide sequence ID" value="NZ_SPUM01000002.1"/>
</dbReference>
<sequence>MKQYFPALALLAVLPAFAQHGEHMHEERVAHQDPVAERSVEAAPIHLAGAPHEFTKLPDGGVQRVLAKDRRDLHQVMQVREHLREIAKQFRAGDFSMPESVHGEQMPGLEQLKNAKPGILAIEYRDVVGGAELQYRSKDKQMVAAVHKFGAQLAEHGKEAEPAPQLHAK</sequence>
<dbReference type="AlphaFoldDB" id="A0A4Y9T5J7"/>
<keyword evidence="2" id="KW-0808">Transferase</keyword>
<keyword evidence="1" id="KW-0732">Signal</keyword>
<comment type="caution">
    <text evidence="2">The sequence shown here is derived from an EMBL/GenBank/DDBJ whole genome shotgun (WGS) entry which is preliminary data.</text>
</comment>
<evidence type="ECO:0000256" key="1">
    <source>
        <dbReference type="SAM" id="SignalP"/>
    </source>
</evidence>
<protein>
    <submittedName>
        <fullName evidence="2">Aspartate carbamoyltransferase</fullName>
    </submittedName>
</protein>
<proteinExistence type="predicted"/>
<dbReference type="GO" id="GO:0016740">
    <property type="term" value="F:transferase activity"/>
    <property type="evidence" value="ECO:0007669"/>
    <property type="project" value="UniProtKB-KW"/>
</dbReference>
<feature type="chain" id="PRO_5021384834" evidence="1">
    <location>
        <begin position="19"/>
        <end position="169"/>
    </location>
</feature>
<evidence type="ECO:0000313" key="2">
    <source>
        <dbReference type="EMBL" id="TFW36136.1"/>
    </source>
</evidence>
<organism evidence="2 3">
    <name type="scientific">Massilia horti</name>
    <dbReference type="NCBI Taxonomy" id="2562153"/>
    <lineage>
        <taxon>Bacteria</taxon>
        <taxon>Pseudomonadati</taxon>
        <taxon>Pseudomonadota</taxon>
        <taxon>Betaproteobacteria</taxon>
        <taxon>Burkholderiales</taxon>
        <taxon>Oxalobacteraceae</taxon>
        <taxon>Telluria group</taxon>
        <taxon>Massilia</taxon>
    </lineage>
</organism>
<dbReference type="Proteomes" id="UP000297258">
    <property type="component" value="Unassembled WGS sequence"/>
</dbReference>
<reference evidence="2 3" key="1">
    <citation type="submission" date="2019-03" db="EMBL/GenBank/DDBJ databases">
        <title>Draft genome of Massilia hortus sp. nov., a novel bacterial species of the Oxalobacteraceae family.</title>
        <authorList>
            <person name="Peta V."/>
            <person name="Raths R."/>
            <person name="Bucking H."/>
        </authorList>
    </citation>
    <scope>NUCLEOTIDE SEQUENCE [LARGE SCALE GENOMIC DNA]</scope>
    <source>
        <strain evidence="2 3">ONC3</strain>
    </source>
</reference>
<gene>
    <name evidence="2" type="ORF">E4O92_00075</name>
</gene>
<keyword evidence="3" id="KW-1185">Reference proteome</keyword>